<protein>
    <submittedName>
        <fullName evidence="1">Uncharacterized protein</fullName>
    </submittedName>
</protein>
<dbReference type="OrthoDB" id="2757652at2759"/>
<gene>
    <name evidence="1" type="ORF">L227DRAFT_654273</name>
</gene>
<name>A0A5C2S6F8_9APHY</name>
<dbReference type="Proteomes" id="UP000313359">
    <property type="component" value="Unassembled WGS sequence"/>
</dbReference>
<keyword evidence="2" id="KW-1185">Reference proteome</keyword>
<accession>A0A5C2S6F8</accession>
<dbReference type="AlphaFoldDB" id="A0A5C2S6F8"/>
<proteinExistence type="predicted"/>
<evidence type="ECO:0000313" key="1">
    <source>
        <dbReference type="EMBL" id="RPD59280.1"/>
    </source>
</evidence>
<evidence type="ECO:0000313" key="2">
    <source>
        <dbReference type="Proteomes" id="UP000313359"/>
    </source>
</evidence>
<sequence length="364" mass="40920">MVSKVPHCISIKPSSMVPTPITSLSPSNAGNIHRRRVAEPLRKLLLKSRYTKKLKNTDIIRTKASCSRRPAPKIDAAILTPLPPREQLTAERLLATARRLAALHSTQPGGFNYAFAEEVVSLMAKVDVQVPGRFFYPEDALRKACRTLGSTHWPPYSEHDVDRYLDPHALGTQNEMKMPFIWLSDVNSYGVDAIRTGSHGFAWMSSIDCANLDLVHAFHLLNSPGAADQWKQRKWNYCGKYYAHRTGYHMSVDGWKRLPRATREAAALIRAGHPDNKGSTAADMYAKFESGELSVELVIFQFCGLPSTAFSDLLDRDAALALRSAKPPRPPPKKLDRENIFLKHPETYEAWQQIQDRMGVQLFS</sequence>
<dbReference type="EMBL" id="ML122271">
    <property type="protein sequence ID" value="RPD59280.1"/>
    <property type="molecule type" value="Genomic_DNA"/>
</dbReference>
<organism evidence="1 2">
    <name type="scientific">Lentinus tigrinus ALCF2SS1-6</name>
    <dbReference type="NCBI Taxonomy" id="1328759"/>
    <lineage>
        <taxon>Eukaryota</taxon>
        <taxon>Fungi</taxon>
        <taxon>Dikarya</taxon>
        <taxon>Basidiomycota</taxon>
        <taxon>Agaricomycotina</taxon>
        <taxon>Agaricomycetes</taxon>
        <taxon>Polyporales</taxon>
        <taxon>Polyporaceae</taxon>
        <taxon>Lentinus</taxon>
    </lineage>
</organism>
<reference evidence="1" key="1">
    <citation type="journal article" date="2018" name="Genome Biol. Evol.">
        <title>Genomics and development of Lentinus tigrinus, a white-rot wood-decaying mushroom with dimorphic fruiting bodies.</title>
        <authorList>
            <person name="Wu B."/>
            <person name="Xu Z."/>
            <person name="Knudson A."/>
            <person name="Carlson A."/>
            <person name="Chen N."/>
            <person name="Kovaka S."/>
            <person name="LaButti K."/>
            <person name="Lipzen A."/>
            <person name="Pennachio C."/>
            <person name="Riley R."/>
            <person name="Schakwitz W."/>
            <person name="Umezawa K."/>
            <person name="Ohm R.A."/>
            <person name="Grigoriev I.V."/>
            <person name="Nagy L.G."/>
            <person name="Gibbons J."/>
            <person name="Hibbett D."/>
        </authorList>
    </citation>
    <scope>NUCLEOTIDE SEQUENCE [LARGE SCALE GENOMIC DNA]</scope>
    <source>
        <strain evidence="1">ALCF2SS1-6</strain>
    </source>
</reference>